<evidence type="ECO:0008006" key="3">
    <source>
        <dbReference type="Google" id="ProtNLM"/>
    </source>
</evidence>
<comment type="caution">
    <text evidence="1">The sequence shown here is derived from an EMBL/GenBank/DDBJ whole genome shotgun (WGS) entry which is preliminary data.</text>
</comment>
<gene>
    <name evidence="1" type="ORF">U6C28_06555</name>
</gene>
<dbReference type="SUPFAM" id="SSF48230">
    <property type="entry name" value="Chondroitin AC/alginate lyase"/>
    <property type="match status" value="1"/>
</dbReference>
<keyword evidence="2" id="KW-1185">Reference proteome</keyword>
<dbReference type="InterPro" id="IPR008929">
    <property type="entry name" value="Chondroitin_lyas"/>
</dbReference>
<proteinExistence type="predicted"/>
<name>A0ABU5NIU4_9BACI</name>
<protein>
    <recommendedName>
        <fullName evidence="3">Homing endonuclease LAGLIDADG domain-containing protein</fullName>
    </recommendedName>
</protein>
<accession>A0ABU5NIU4</accession>
<dbReference type="EMBL" id="JAXUIA010000003">
    <property type="protein sequence ID" value="MEA0975958.1"/>
    <property type="molecule type" value="Genomic_DNA"/>
</dbReference>
<reference evidence="1 2" key="1">
    <citation type="submission" date="2023-12" db="EMBL/GenBank/DDBJ databases">
        <title>Genome comparison identifies genes involved in endophytic behavior of Lysinibacillus irui and provides insights into its role as a plant-growth promoting bacterium.</title>
        <authorList>
            <person name="Hilario S."/>
            <person name="Matos I."/>
            <person name="Goncalves M.F.M."/>
            <person name="Pardo C.A."/>
            <person name="Santos M.J."/>
        </authorList>
    </citation>
    <scope>NUCLEOTIDE SEQUENCE [LARGE SCALE GENOMIC DNA]</scope>
    <source>
        <strain evidence="1 2">B3</strain>
    </source>
</reference>
<dbReference type="RefSeq" id="WP_322611088.1">
    <property type="nucleotide sequence ID" value="NZ_JAXLNX010000006.1"/>
</dbReference>
<sequence length="137" mass="16194">MSHQIIDTGNYKYILANHHRSRQNHNKSRWTINQNEEFSCFERMMNNSWVNNNVKGWSLHRVNGQNLVLGVSTRDEEVKIAKFVDSANITEWHGYPVDYRLSIHDKPDIKIIRDWFDKGYITKSQMRKISQGQGCDI</sequence>
<evidence type="ECO:0000313" key="2">
    <source>
        <dbReference type="Proteomes" id="UP001289615"/>
    </source>
</evidence>
<organism evidence="1 2">
    <name type="scientific">Lysinibacillus irui</name>
    <dbReference type="NCBI Taxonomy" id="2998077"/>
    <lineage>
        <taxon>Bacteria</taxon>
        <taxon>Bacillati</taxon>
        <taxon>Bacillota</taxon>
        <taxon>Bacilli</taxon>
        <taxon>Bacillales</taxon>
        <taxon>Bacillaceae</taxon>
        <taxon>Lysinibacillus</taxon>
    </lineage>
</organism>
<evidence type="ECO:0000313" key="1">
    <source>
        <dbReference type="EMBL" id="MEA0975958.1"/>
    </source>
</evidence>
<dbReference type="Proteomes" id="UP001289615">
    <property type="component" value="Unassembled WGS sequence"/>
</dbReference>